<organism evidence="5 6">
    <name type="scientific">Halorhodospira neutriphila</name>
    <dbReference type="NCBI Taxonomy" id="168379"/>
    <lineage>
        <taxon>Bacteria</taxon>
        <taxon>Pseudomonadati</taxon>
        <taxon>Pseudomonadota</taxon>
        <taxon>Gammaproteobacteria</taxon>
        <taxon>Chromatiales</taxon>
        <taxon>Ectothiorhodospiraceae</taxon>
        <taxon>Halorhodospira</taxon>
    </lineage>
</organism>
<evidence type="ECO:0000313" key="6">
    <source>
        <dbReference type="Proteomes" id="UP000738126"/>
    </source>
</evidence>
<evidence type="ECO:0000259" key="4">
    <source>
        <dbReference type="PROSITE" id="PS50968"/>
    </source>
</evidence>
<evidence type="ECO:0000256" key="1">
    <source>
        <dbReference type="ARBA" id="ARBA00009249"/>
    </source>
</evidence>
<dbReference type="PANTHER" id="PTHR11715:SF3">
    <property type="entry name" value="GLYCINE CLEAVAGE SYSTEM H PROTEIN-RELATED"/>
    <property type="match status" value="1"/>
</dbReference>
<comment type="similarity">
    <text evidence="1 3">Belongs to the GcvH family.</text>
</comment>
<proteinExistence type="inferred from homology"/>
<comment type="subunit">
    <text evidence="3">The glycine cleavage system is composed of four proteins: P, T, L and H.</text>
</comment>
<protein>
    <recommendedName>
        <fullName evidence="3">Glycine cleavage system H protein</fullName>
    </recommendedName>
</protein>
<evidence type="ECO:0000256" key="3">
    <source>
        <dbReference type="HAMAP-Rule" id="MF_00272"/>
    </source>
</evidence>
<dbReference type="Proteomes" id="UP000738126">
    <property type="component" value="Unassembled WGS sequence"/>
</dbReference>
<dbReference type="EMBL" id="NRSH01000029">
    <property type="protein sequence ID" value="MBK1726224.1"/>
    <property type="molecule type" value="Genomic_DNA"/>
</dbReference>
<dbReference type="PANTHER" id="PTHR11715">
    <property type="entry name" value="GLYCINE CLEAVAGE SYSTEM H PROTEIN"/>
    <property type="match status" value="1"/>
</dbReference>
<dbReference type="InterPro" id="IPR000089">
    <property type="entry name" value="Biotin_lipoyl"/>
</dbReference>
<feature type="modified residue" description="N6-lipoyllysine" evidence="3">
    <location>
        <position position="65"/>
    </location>
</feature>
<comment type="cofactor">
    <cofactor evidence="3">
        <name>(R)-lipoate</name>
        <dbReference type="ChEBI" id="CHEBI:83088"/>
    </cofactor>
    <text evidence="3">Binds 1 lipoyl cofactor covalently.</text>
</comment>
<feature type="domain" description="Lipoyl-binding" evidence="4">
    <location>
        <begin position="24"/>
        <end position="106"/>
    </location>
</feature>
<dbReference type="InterPro" id="IPR017453">
    <property type="entry name" value="GCV_H_sub"/>
</dbReference>
<dbReference type="NCBIfam" id="NF002270">
    <property type="entry name" value="PRK01202.1"/>
    <property type="match status" value="1"/>
</dbReference>
<reference evidence="5 6" key="1">
    <citation type="journal article" date="2020" name="Microorganisms">
        <title>Osmotic Adaptation and Compatible Solute Biosynthesis of Phototrophic Bacteria as Revealed from Genome Analyses.</title>
        <authorList>
            <person name="Imhoff J.F."/>
            <person name="Rahn T."/>
            <person name="Kunzel S."/>
            <person name="Keller A."/>
            <person name="Neulinger S.C."/>
        </authorList>
    </citation>
    <scope>NUCLEOTIDE SEQUENCE [LARGE SCALE GENOMIC DNA]</scope>
    <source>
        <strain evidence="5 6">DSM 15116</strain>
    </source>
</reference>
<dbReference type="Pfam" id="PF01597">
    <property type="entry name" value="GCV_H"/>
    <property type="match status" value="1"/>
</dbReference>
<keyword evidence="6" id="KW-1185">Reference proteome</keyword>
<sequence>MSQVPEDLKYTRNHEWARAEADGTVTVGITDHAQETLGDLVFVEPPEEGTELRAEEACAVVESVKAASDVYSPIGGEVIQGNEALGDSPELVNSDPYGEGWILQIRPADPSELDNLLDAAAYQELVADEG</sequence>
<evidence type="ECO:0000256" key="2">
    <source>
        <dbReference type="ARBA" id="ARBA00022823"/>
    </source>
</evidence>
<name>A0ABS1E5Y2_9GAMM</name>
<comment type="function">
    <text evidence="3">The glycine cleavage system catalyzes the degradation of glycine. The H protein shuttles the methylamine group of glycine from the P protein to the T protein.</text>
</comment>
<evidence type="ECO:0000313" key="5">
    <source>
        <dbReference type="EMBL" id="MBK1726224.1"/>
    </source>
</evidence>
<dbReference type="HAMAP" id="MF_00272">
    <property type="entry name" value="GcvH"/>
    <property type="match status" value="1"/>
</dbReference>
<dbReference type="InterPro" id="IPR011053">
    <property type="entry name" value="Single_hybrid_motif"/>
</dbReference>
<dbReference type="SUPFAM" id="SSF51230">
    <property type="entry name" value="Single hybrid motif"/>
    <property type="match status" value="1"/>
</dbReference>
<dbReference type="NCBIfam" id="TIGR00527">
    <property type="entry name" value="gcvH"/>
    <property type="match status" value="1"/>
</dbReference>
<accession>A0ABS1E5Y2</accession>
<gene>
    <name evidence="3 5" type="primary">gcvH</name>
    <name evidence="5" type="ORF">CKO13_04125</name>
</gene>
<dbReference type="PROSITE" id="PS00189">
    <property type="entry name" value="LIPOYL"/>
    <property type="match status" value="1"/>
</dbReference>
<dbReference type="PROSITE" id="PS50968">
    <property type="entry name" value="BIOTINYL_LIPOYL"/>
    <property type="match status" value="1"/>
</dbReference>
<dbReference type="Gene3D" id="2.40.50.100">
    <property type="match status" value="1"/>
</dbReference>
<dbReference type="InterPro" id="IPR033753">
    <property type="entry name" value="GCV_H/Fam206"/>
</dbReference>
<comment type="caution">
    <text evidence="5">The sequence shown here is derived from an EMBL/GenBank/DDBJ whole genome shotgun (WGS) entry which is preliminary data.</text>
</comment>
<dbReference type="InterPro" id="IPR003016">
    <property type="entry name" value="2-oxoA_DH_lipoyl-BS"/>
</dbReference>
<dbReference type="CDD" id="cd06848">
    <property type="entry name" value="GCS_H"/>
    <property type="match status" value="1"/>
</dbReference>
<keyword evidence="2 3" id="KW-0450">Lipoyl</keyword>
<dbReference type="RefSeq" id="WP_200257095.1">
    <property type="nucleotide sequence ID" value="NZ_NRSH01000029.1"/>
</dbReference>
<dbReference type="InterPro" id="IPR002930">
    <property type="entry name" value="GCV_H"/>
</dbReference>